<reference evidence="1 2" key="1">
    <citation type="submission" date="2018-10" db="EMBL/GenBank/DDBJ databases">
        <title>Comparative analysis of microorganisms from saline springs in Andes Mountain Range, Colombia.</title>
        <authorList>
            <person name="Rubin E."/>
        </authorList>
    </citation>
    <scope>NUCLEOTIDE SEQUENCE [LARGE SCALE GENOMIC DNA]</scope>
    <source>
        <strain evidence="1 2">USBA GBX 843</strain>
    </source>
</reference>
<dbReference type="Pfam" id="PF10734">
    <property type="entry name" value="DUF2523"/>
    <property type="match status" value="1"/>
</dbReference>
<dbReference type="AlphaFoldDB" id="A0A498CHP7"/>
<evidence type="ECO:0000313" key="1">
    <source>
        <dbReference type="EMBL" id="RLK55910.1"/>
    </source>
</evidence>
<comment type="caution">
    <text evidence="1">The sequence shown here is derived from an EMBL/GenBank/DDBJ whole genome shotgun (WGS) entry which is preliminary data.</text>
</comment>
<dbReference type="RefSeq" id="WP_121036821.1">
    <property type="nucleotide sequence ID" value="NZ_RCDC01000004.1"/>
</dbReference>
<dbReference type="EMBL" id="RCDC01000004">
    <property type="protein sequence ID" value="RLK55910.1"/>
    <property type="molecule type" value="Genomic_DNA"/>
</dbReference>
<protein>
    <submittedName>
        <fullName evidence="1">Uncharacterized protein DUF2523</fullName>
    </submittedName>
</protein>
<dbReference type="Proteomes" id="UP000274786">
    <property type="component" value="Unassembled WGS sequence"/>
</dbReference>
<gene>
    <name evidence="1" type="ORF">BCL79_0282</name>
</gene>
<name>A0A498CHP7_9GAMM</name>
<accession>A0A498CHP7</accession>
<evidence type="ECO:0000313" key="2">
    <source>
        <dbReference type="Proteomes" id="UP000274786"/>
    </source>
</evidence>
<dbReference type="OrthoDB" id="6052457at2"/>
<proteinExistence type="predicted"/>
<sequence length="94" mass="9446">MPWLASFLVSLVGNSLARVLTGAGLGLATGAALLPLVRIALNKIPQYFGGISADLANVMLMSGVGEGITIIGSAIVTKVVIDAGKVAVQRAASK</sequence>
<organism evidence="1 2">
    <name type="scientific">Stenotrophomonas rhizophila</name>
    <dbReference type="NCBI Taxonomy" id="216778"/>
    <lineage>
        <taxon>Bacteria</taxon>
        <taxon>Pseudomonadati</taxon>
        <taxon>Pseudomonadota</taxon>
        <taxon>Gammaproteobacteria</taxon>
        <taxon>Lysobacterales</taxon>
        <taxon>Lysobacteraceae</taxon>
        <taxon>Stenotrophomonas</taxon>
    </lineage>
</organism>
<dbReference type="InterPro" id="IPR019670">
    <property type="entry name" value="DUF2523"/>
</dbReference>